<dbReference type="EMBL" id="JAOYFB010000002">
    <property type="protein sequence ID" value="KAK4007114.1"/>
    <property type="molecule type" value="Genomic_DNA"/>
</dbReference>
<accession>A0ABQ9Z2I6</accession>
<evidence type="ECO:0000313" key="2">
    <source>
        <dbReference type="Proteomes" id="UP001234178"/>
    </source>
</evidence>
<dbReference type="Proteomes" id="UP001234178">
    <property type="component" value="Unassembled WGS sequence"/>
</dbReference>
<evidence type="ECO:0008006" key="3">
    <source>
        <dbReference type="Google" id="ProtNLM"/>
    </source>
</evidence>
<comment type="caution">
    <text evidence="1">The sequence shown here is derived from an EMBL/GenBank/DDBJ whole genome shotgun (WGS) entry which is preliminary data.</text>
</comment>
<reference evidence="1 2" key="1">
    <citation type="journal article" date="2023" name="Nucleic Acids Res.">
        <title>The hologenome of Daphnia magna reveals possible DNA methylation and microbiome-mediated evolution of the host genome.</title>
        <authorList>
            <person name="Chaturvedi A."/>
            <person name="Li X."/>
            <person name="Dhandapani V."/>
            <person name="Marshall H."/>
            <person name="Kissane S."/>
            <person name="Cuenca-Cambronero M."/>
            <person name="Asole G."/>
            <person name="Calvet F."/>
            <person name="Ruiz-Romero M."/>
            <person name="Marangio P."/>
            <person name="Guigo R."/>
            <person name="Rago D."/>
            <person name="Mirbahai L."/>
            <person name="Eastwood N."/>
            <person name="Colbourne J.K."/>
            <person name="Zhou J."/>
            <person name="Mallon E."/>
            <person name="Orsini L."/>
        </authorList>
    </citation>
    <scope>NUCLEOTIDE SEQUENCE [LARGE SCALE GENOMIC DNA]</scope>
    <source>
        <strain evidence="1">LRV0_1</strain>
    </source>
</reference>
<protein>
    <recommendedName>
        <fullName evidence="3">GMP synthase</fullName>
    </recommendedName>
</protein>
<keyword evidence="2" id="KW-1185">Reference proteome</keyword>
<proteinExistence type="predicted"/>
<sequence length="90" mass="10230">MNSTSAVPVRYVVYSDERAAVKFPGFICAELRNIHRVTMNFFGQTVIVPEKIPIDTTASECYKMINTKNMYFRMSLDLTVTECEPSIGKL</sequence>
<organism evidence="1 2">
    <name type="scientific">Daphnia magna</name>
    <dbReference type="NCBI Taxonomy" id="35525"/>
    <lineage>
        <taxon>Eukaryota</taxon>
        <taxon>Metazoa</taxon>
        <taxon>Ecdysozoa</taxon>
        <taxon>Arthropoda</taxon>
        <taxon>Crustacea</taxon>
        <taxon>Branchiopoda</taxon>
        <taxon>Diplostraca</taxon>
        <taxon>Cladocera</taxon>
        <taxon>Anomopoda</taxon>
        <taxon>Daphniidae</taxon>
        <taxon>Daphnia</taxon>
    </lineage>
</organism>
<gene>
    <name evidence="1" type="ORF">OUZ56_012275</name>
</gene>
<evidence type="ECO:0000313" key="1">
    <source>
        <dbReference type="EMBL" id="KAK4007114.1"/>
    </source>
</evidence>
<name>A0ABQ9Z2I6_9CRUS</name>